<dbReference type="Proteomes" id="UP000324269">
    <property type="component" value="Unassembled WGS sequence"/>
</dbReference>
<name>A0A5D4UM18_9BACI</name>
<evidence type="ECO:0008006" key="4">
    <source>
        <dbReference type="Google" id="ProtNLM"/>
    </source>
</evidence>
<feature type="transmembrane region" description="Helical" evidence="1">
    <location>
        <begin position="28"/>
        <end position="45"/>
    </location>
</feature>
<sequence length="77" mass="8725">MLKKLRKTISIIVLALSLYGLISNNNELLPFTMAGLAVLMVIMGAEDLQKDRKSYRSYLFFGVAAFLLMVFIQGFIY</sequence>
<feature type="transmembrane region" description="Helical" evidence="1">
    <location>
        <begin position="5"/>
        <end position="22"/>
    </location>
</feature>
<proteinExistence type="predicted"/>
<gene>
    <name evidence="2" type="ORF">FZC85_01570</name>
</gene>
<evidence type="ECO:0000313" key="2">
    <source>
        <dbReference type="EMBL" id="TYS88158.1"/>
    </source>
</evidence>
<keyword evidence="1" id="KW-1133">Transmembrane helix</keyword>
<evidence type="ECO:0000313" key="3">
    <source>
        <dbReference type="Proteomes" id="UP000324269"/>
    </source>
</evidence>
<feature type="transmembrane region" description="Helical" evidence="1">
    <location>
        <begin position="57"/>
        <end position="76"/>
    </location>
</feature>
<dbReference type="RefSeq" id="WP_148967455.1">
    <property type="nucleotide sequence ID" value="NZ_CANLNA010000001.1"/>
</dbReference>
<evidence type="ECO:0000256" key="1">
    <source>
        <dbReference type="SAM" id="Phobius"/>
    </source>
</evidence>
<organism evidence="2 3">
    <name type="scientific">Rossellomorea aquimaris</name>
    <dbReference type="NCBI Taxonomy" id="189382"/>
    <lineage>
        <taxon>Bacteria</taxon>
        <taxon>Bacillati</taxon>
        <taxon>Bacillota</taxon>
        <taxon>Bacilli</taxon>
        <taxon>Bacillales</taxon>
        <taxon>Bacillaceae</taxon>
        <taxon>Rossellomorea</taxon>
    </lineage>
</organism>
<protein>
    <recommendedName>
        <fullName evidence="4">DUF3953 domain-containing protein</fullName>
    </recommendedName>
</protein>
<dbReference type="EMBL" id="VTEZ01000001">
    <property type="protein sequence ID" value="TYS88158.1"/>
    <property type="molecule type" value="Genomic_DNA"/>
</dbReference>
<dbReference type="OrthoDB" id="2456396at2"/>
<accession>A0A5D4UM18</accession>
<keyword evidence="1" id="KW-0472">Membrane</keyword>
<dbReference type="AlphaFoldDB" id="A0A5D4UM18"/>
<reference evidence="2 3" key="1">
    <citation type="submission" date="2019-08" db="EMBL/GenBank/DDBJ databases">
        <title>Bacillus genomes from the desert of Cuatro Cienegas, Coahuila.</title>
        <authorList>
            <person name="Olmedo-Alvarez G."/>
        </authorList>
    </citation>
    <scope>NUCLEOTIDE SEQUENCE [LARGE SCALE GENOMIC DNA]</scope>
    <source>
        <strain evidence="2 3">CH87b_3T</strain>
    </source>
</reference>
<keyword evidence="1" id="KW-0812">Transmembrane</keyword>
<comment type="caution">
    <text evidence="2">The sequence shown here is derived from an EMBL/GenBank/DDBJ whole genome shotgun (WGS) entry which is preliminary data.</text>
</comment>